<evidence type="ECO:0000313" key="2">
    <source>
        <dbReference type="Proteomes" id="UP001066276"/>
    </source>
</evidence>
<proteinExistence type="predicted"/>
<keyword evidence="2" id="KW-1185">Reference proteome</keyword>
<organism evidence="1 2">
    <name type="scientific">Pleurodeles waltl</name>
    <name type="common">Iberian ribbed newt</name>
    <dbReference type="NCBI Taxonomy" id="8319"/>
    <lineage>
        <taxon>Eukaryota</taxon>
        <taxon>Metazoa</taxon>
        <taxon>Chordata</taxon>
        <taxon>Craniata</taxon>
        <taxon>Vertebrata</taxon>
        <taxon>Euteleostomi</taxon>
        <taxon>Amphibia</taxon>
        <taxon>Batrachia</taxon>
        <taxon>Caudata</taxon>
        <taxon>Salamandroidea</taxon>
        <taxon>Salamandridae</taxon>
        <taxon>Pleurodelinae</taxon>
        <taxon>Pleurodeles</taxon>
    </lineage>
</organism>
<sequence>MEPEVDEGLWPCAEQRLPKTVRADDGDWDGAARLAGVNWRWSPQITALEDPGRIECWRTSVAHGAATEGLDPLPGTWGGARNKRHEHLADKYRDLGRQCRFEAGVTVACETDKLLDNECSNMFSMYVQGMVGSER</sequence>
<evidence type="ECO:0000313" key="1">
    <source>
        <dbReference type="EMBL" id="KAJ1169779.1"/>
    </source>
</evidence>
<dbReference type="AlphaFoldDB" id="A0AAV7T0Y5"/>
<comment type="caution">
    <text evidence="1">The sequence shown here is derived from an EMBL/GenBank/DDBJ whole genome shotgun (WGS) entry which is preliminary data.</text>
</comment>
<gene>
    <name evidence="1" type="ORF">NDU88_001670</name>
</gene>
<dbReference type="Proteomes" id="UP001066276">
    <property type="component" value="Chromosome 4_1"/>
</dbReference>
<reference evidence="1" key="1">
    <citation type="journal article" date="2022" name="bioRxiv">
        <title>Sequencing and chromosome-scale assembly of the giantPleurodeles waltlgenome.</title>
        <authorList>
            <person name="Brown T."/>
            <person name="Elewa A."/>
            <person name="Iarovenko S."/>
            <person name="Subramanian E."/>
            <person name="Araus A.J."/>
            <person name="Petzold A."/>
            <person name="Susuki M."/>
            <person name="Suzuki K.-i.T."/>
            <person name="Hayashi T."/>
            <person name="Toyoda A."/>
            <person name="Oliveira C."/>
            <person name="Osipova E."/>
            <person name="Leigh N.D."/>
            <person name="Simon A."/>
            <person name="Yun M.H."/>
        </authorList>
    </citation>
    <scope>NUCLEOTIDE SEQUENCE</scope>
    <source>
        <strain evidence="1">20211129_DDA</strain>
        <tissue evidence="1">Liver</tissue>
    </source>
</reference>
<dbReference type="EMBL" id="JANPWB010000007">
    <property type="protein sequence ID" value="KAJ1169779.1"/>
    <property type="molecule type" value="Genomic_DNA"/>
</dbReference>
<protein>
    <submittedName>
        <fullName evidence="1">Uncharacterized protein</fullName>
    </submittedName>
</protein>
<name>A0AAV7T0Y5_PLEWA</name>
<accession>A0AAV7T0Y5</accession>